<dbReference type="GO" id="GO:0006437">
    <property type="term" value="P:tyrosyl-tRNA aminoacylation"/>
    <property type="evidence" value="ECO:0007669"/>
    <property type="project" value="UniProtKB-UniRule"/>
</dbReference>
<feature type="binding site" evidence="11">
    <location>
        <position position="181"/>
    </location>
    <ligand>
        <name>L-tyrosine</name>
        <dbReference type="ChEBI" id="CHEBI:58315"/>
    </ligand>
</feature>
<evidence type="ECO:0000256" key="7">
    <source>
        <dbReference type="ARBA" id="ARBA00022917"/>
    </source>
</evidence>
<dbReference type="InterPro" id="IPR014729">
    <property type="entry name" value="Rossmann-like_a/b/a_fold"/>
</dbReference>
<proteinExistence type="inferred from homology"/>
<dbReference type="FunFam" id="3.40.50.620:FF:000008">
    <property type="entry name" value="Tyrosine--tRNA ligase"/>
    <property type="match status" value="1"/>
</dbReference>
<evidence type="ECO:0000256" key="4">
    <source>
        <dbReference type="ARBA" id="ARBA00022741"/>
    </source>
</evidence>
<dbReference type="SUPFAM" id="SSF55174">
    <property type="entry name" value="Alpha-L RNA-binding motif"/>
    <property type="match status" value="1"/>
</dbReference>
<dbReference type="GO" id="GO:0042803">
    <property type="term" value="F:protein homodimerization activity"/>
    <property type="evidence" value="ECO:0007669"/>
    <property type="project" value="UniProtKB-ARBA"/>
</dbReference>
<gene>
    <name evidence="11" type="primary">tyrS</name>
    <name evidence="13" type="ORF">N47_G38950</name>
</gene>
<dbReference type="PRINTS" id="PR01040">
    <property type="entry name" value="TRNASYNTHTYR"/>
</dbReference>
<dbReference type="PANTHER" id="PTHR11766">
    <property type="entry name" value="TYROSYL-TRNA SYNTHETASE"/>
    <property type="match status" value="1"/>
</dbReference>
<keyword evidence="8 11" id="KW-0030">Aminoacyl-tRNA synthetase</keyword>
<dbReference type="GO" id="GO:0004831">
    <property type="term" value="F:tyrosine-tRNA ligase activity"/>
    <property type="evidence" value="ECO:0007669"/>
    <property type="project" value="UniProtKB-UniRule"/>
</dbReference>
<dbReference type="SUPFAM" id="SSF52374">
    <property type="entry name" value="Nucleotidylyl transferase"/>
    <property type="match status" value="1"/>
</dbReference>
<keyword evidence="6 12" id="KW-0694">RNA-binding</keyword>
<feature type="binding site" evidence="11">
    <location>
        <position position="240"/>
    </location>
    <ligand>
        <name>ATP</name>
        <dbReference type="ChEBI" id="CHEBI:30616"/>
    </ligand>
</feature>
<keyword evidence="4 11" id="KW-0547">Nucleotide-binding</keyword>
<comment type="function">
    <text evidence="11">Catalyzes the attachment of tyrosine to tRNA(Tyr) in a two-step reaction: tyrosine is first activated by ATP to form Tyr-AMP and then transferred to the acceptor end of tRNA(Tyr).</text>
</comment>
<comment type="catalytic activity">
    <reaction evidence="9 11">
        <text>tRNA(Tyr) + L-tyrosine + ATP = L-tyrosyl-tRNA(Tyr) + AMP + diphosphate + H(+)</text>
        <dbReference type="Rhea" id="RHEA:10220"/>
        <dbReference type="Rhea" id="RHEA-COMP:9706"/>
        <dbReference type="Rhea" id="RHEA-COMP:9707"/>
        <dbReference type="ChEBI" id="CHEBI:15378"/>
        <dbReference type="ChEBI" id="CHEBI:30616"/>
        <dbReference type="ChEBI" id="CHEBI:33019"/>
        <dbReference type="ChEBI" id="CHEBI:58315"/>
        <dbReference type="ChEBI" id="CHEBI:78442"/>
        <dbReference type="ChEBI" id="CHEBI:78536"/>
        <dbReference type="ChEBI" id="CHEBI:456215"/>
        <dbReference type="EC" id="6.1.1.1"/>
    </reaction>
</comment>
<keyword evidence="3 11" id="KW-0436">Ligase</keyword>
<dbReference type="CDD" id="cd00805">
    <property type="entry name" value="TyrRS_core"/>
    <property type="match status" value="1"/>
</dbReference>
<feature type="binding site" evidence="11">
    <location>
        <position position="177"/>
    </location>
    <ligand>
        <name>L-tyrosine</name>
        <dbReference type="ChEBI" id="CHEBI:58315"/>
    </ligand>
</feature>
<sequence>MQISEGGMADLINIFEERGFIEKTTHDEELKDYIRNNKITCYIGFDPTASSLHVGSLIPIMALAHMQKNGHRPIALIGGGTGLIGDPSGKTEMRKLLNPEMIEANLSGIKKQLSRFIDFSDNKALLVNNNEWLSELKYIPFLRDIGKCFSVNRMIKAESYKLRLDSEEGLNFIEFNYMLLQAYDFLELFDKYKCRLQMGGSDQWGNIVAGIELIRKVKKDISFGITFPLIKTSNGAKMGKTAKGAVWLDSDRTSPYDYYQYWINTDDRDVARFLALFTFLPIEEIKDIEKLEGADLNSAKTVLAFETTLLAHGRDEAVKAYQAAASVFGERFVPEDYLMHSTVPRNSSKAEDISVPCSYINQDVLKLGIPAFKLFHEAKLTVSGAAARRLIEQGGAYVNDRRIEMFDEMITSNDIMHMEILLRSGKKRIHKIKIKQ</sequence>
<dbReference type="InterPro" id="IPR036986">
    <property type="entry name" value="S4_RNA-bd_sf"/>
</dbReference>
<dbReference type="InterPro" id="IPR024107">
    <property type="entry name" value="Tyr-tRNA-ligase_bac_1"/>
</dbReference>
<dbReference type="InterPro" id="IPR002305">
    <property type="entry name" value="aa-tRNA-synth_Ic"/>
</dbReference>
<dbReference type="Gene3D" id="3.10.290.10">
    <property type="entry name" value="RNA-binding S4 domain"/>
    <property type="match status" value="1"/>
</dbReference>
<evidence type="ECO:0000256" key="2">
    <source>
        <dbReference type="ARBA" id="ARBA00022490"/>
    </source>
</evidence>
<evidence type="ECO:0000256" key="12">
    <source>
        <dbReference type="PROSITE-ProRule" id="PRU00182"/>
    </source>
</evidence>
<dbReference type="Gene3D" id="3.40.50.620">
    <property type="entry name" value="HUPs"/>
    <property type="match status" value="1"/>
</dbReference>
<evidence type="ECO:0000256" key="9">
    <source>
        <dbReference type="ARBA" id="ARBA00048248"/>
    </source>
</evidence>
<feature type="binding site" evidence="11">
    <location>
        <position position="42"/>
    </location>
    <ligand>
        <name>L-tyrosine</name>
        <dbReference type="ChEBI" id="CHEBI:58315"/>
    </ligand>
</feature>
<dbReference type="FunFam" id="1.10.240.10:FF:000001">
    <property type="entry name" value="Tyrosine--tRNA ligase"/>
    <property type="match status" value="1"/>
</dbReference>
<evidence type="ECO:0000256" key="10">
    <source>
        <dbReference type="ARBA" id="ARBA00060965"/>
    </source>
</evidence>
<protein>
    <recommendedName>
        <fullName evidence="11">Tyrosine--tRNA ligase</fullName>
        <ecNumber evidence="11">6.1.1.1</ecNumber>
    </recommendedName>
    <alternativeName>
        <fullName evidence="11">Tyrosyl-tRNA synthetase</fullName>
        <shortName evidence="11">TyrRS</shortName>
    </alternativeName>
</protein>
<dbReference type="Pfam" id="PF00579">
    <property type="entry name" value="tRNA-synt_1b"/>
    <property type="match status" value="1"/>
</dbReference>
<dbReference type="InterPro" id="IPR024088">
    <property type="entry name" value="Tyr-tRNA-ligase_bac-type"/>
</dbReference>
<dbReference type="PROSITE" id="PS50889">
    <property type="entry name" value="S4"/>
    <property type="match status" value="1"/>
</dbReference>
<keyword evidence="7 11" id="KW-0648">Protein biosynthesis</keyword>
<keyword evidence="5 11" id="KW-0067">ATP-binding</keyword>
<feature type="short sequence motif" description="'KMSKS' region" evidence="11">
    <location>
        <begin position="237"/>
        <end position="241"/>
    </location>
</feature>
<evidence type="ECO:0000256" key="8">
    <source>
        <dbReference type="ARBA" id="ARBA00023146"/>
    </source>
</evidence>
<dbReference type="GO" id="GO:0003723">
    <property type="term" value="F:RNA binding"/>
    <property type="evidence" value="ECO:0007669"/>
    <property type="project" value="UniProtKB-KW"/>
</dbReference>
<comment type="subcellular location">
    <subcellularLocation>
        <location evidence="1 11">Cytoplasm</location>
    </subcellularLocation>
</comment>
<organism evidence="13">
    <name type="scientific">uncultured Desulfobacterium sp</name>
    <dbReference type="NCBI Taxonomy" id="201089"/>
    <lineage>
        <taxon>Bacteria</taxon>
        <taxon>Pseudomonadati</taxon>
        <taxon>Thermodesulfobacteriota</taxon>
        <taxon>Desulfobacteria</taxon>
        <taxon>Desulfobacterales</taxon>
        <taxon>Desulfobacteriaceae</taxon>
        <taxon>Desulfobacterium</taxon>
        <taxon>environmental samples</taxon>
    </lineage>
</organism>
<name>E1YDC7_9BACT</name>
<dbReference type="EC" id="6.1.1.1" evidence="11"/>
<evidence type="ECO:0000256" key="6">
    <source>
        <dbReference type="ARBA" id="ARBA00022884"/>
    </source>
</evidence>
<dbReference type="PANTHER" id="PTHR11766:SF0">
    <property type="entry name" value="TYROSINE--TRNA LIGASE, MITOCHONDRIAL"/>
    <property type="match status" value="1"/>
</dbReference>
<evidence type="ECO:0000313" key="13">
    <source>
        <dbReference type="EMBL" id="CBX28571.1"/>
    </source>
</evidence>
<dbReference type="Gene3D" id="1.10.240.10">
    <property type="entry name" value="Tyrosyl-Transfer RNA Synthetase"/>
    <property type="match status" value="1"/>
</dbReference>
<comment type="similarity">
    <text evidence="10 11">Belongs to the class-I aminoacyl-tRNA synthetase family. TyrS type 1 subfamily.</text>
</comment>
<dbReference type="GO" id="GO:0005829">
    <property type="term" value="C:cytosol"/>
    <property type="evidence" value="ECO:0007669"/>
    <property type="project" value="TreeGrafter"/>
</dbReference>
<accession>E1YDC7</accession>
<reference evidence="13" key="1">
    <citation type="journal article" date="2011" name="Environ. Microbiol.">
        <title>Genomic insights into the metabolic potential of the polycyclic aromatic hydrocarbon degrading sulfate-reducing Deltaproteobacterium N47.</title>
        <authorList>
            <person name="Bergmann F."/>
            <person name="Selesi D."/>
            <person name="Weinmaier T."/>
            <person name="Tischler P."/>
            <person name="Rattei T."/>
            <person name="Meckenstock R.U."/>
        </authorList>
    </citation>
    <scope>NUCLEOTIDE SEQUENCE</scope>
</reference>
<dbReference type="EMBL" id="FR695868">
    <property type="protein sequence ID" value="CBX28571.1"/>
    <property type="molecule type" value="Genomic_DNA"/>
</dbReference>
<evidence type="ECO:0000256" key="11">
    <source>
        <dbReference type="HAMAP-Rule" id="MF_02006"/>
    </source>
</evidence>
<dbReference type="AlphaFoldDB" id="E1YDC7"/>
<evidence type="ECO:0000256" key="3">
    <source>
        <dbReference type="ARBA" id="ARBA00022598"/>
    </source>
</evidence>
<dbReference type="HAMAP" id="MF_02006">
    <property type="entry name" value="Tyr_tRNA_synth_type1"/>
    <property type="match status" value="1"/>
</dbReference>
<comment type="subunit">
    <text evidence="11">Homodimer.</text>
</comment>
<evidence type="ECO:0000256" key="5">
    <source>
        <dbReference type="ARBA" id="ARBA00022840"/>
    </source>
</evidence>
<dbReference type="NCBIfam" id="TIGR00234">
    <property type="entry name" value="tyrS"/>
    <property type="match status" value="1"/>
</dbReference>
<feature type="short sequence motif" description="'HIGH' region" evidence="11">
    <location>
        <begin position="47"/>
        <end position="56"/>
    </location>
</feature>
<dbReference type="GO" id="GO:0005524">
    <property type="term" value="F:ATP binding"/>
    <property type="evidence" value="ECO:0007669"/>
    <property type="project" value="UniProtKB-UniRule"/>
</dbReference>
<keyword evidence="2 11" id="KW-0963">Cytoplasm</keyword>
<evidence type="ECO:0000256" key="1">
    <source>
        <dbReference type="ARBA" id="ARBA00004496"/>
    </source>
</evidence>
<dbReference type="InterPro" id="IPR002307">
    <property type="entry name" value="Tyr-tRNA-ligase"/>
</dbReference>